<evidence type="ECO:0000256" key="4">
    <source>
        <dbReference type="ARBA" id="ARBA00022553"/>
    </source>
</evidence>
<dbReference type="PROSITE" id="PS50088">
    <property type="entry name" value="ANK_REPEAT"/>
    <property type="match status" value="2"/>
</dbReference>
<dbReference type="SMART" id="SM00248">
    <property type="entry name" value="ANK"/>
    <property type="match status" value="3"/>
</dbReference>
<dbReference type="Ensembl" id="ENSCAFT00030013980.1">
    <property type="protein sequence ID" value="ENSCAFP00030012203.1"/>
    <property type="gene ID" value="ENSCAFG00030007528.1"/>
</dbReference>
<keyword evidence="12" id="KW-0040">ANK repeat</keyword>
<feature type="region of interest" description="Disordered" evidence="13">
    <location>
        <begin position="1483"/>
        <end position="1503"/>
    </location>
</feature>
<dbReference type="InterPro" id="IPR032365">
    <property type="entry name" value="PUFD"/>
</dbReference>
<dbReference type="InterPro" id="IPR047144">
    <property type="entry name" value="BCOR-like"/>
</dbReference>
<evidence type="ECO:0000256" key="13">
    <source>
        <dbReference type="SAM" id="MobiDB-lite"/>
    </source>
</evidence>
<feature type="domain" description="BCL-6 corepressor non-ankyrin-repeat" evidence="14">
    <location>
        <begin position="1082"/>
        <end position="1282"/>
    </location>
</feature>
<feature type="compositionally biased region" description="Basic and acidic residues" evidence="13">
    <location>
        <begin position="1132"/>
        <end position="1159"/>
    </location>
</feature>
<feature type="compositionally biased region" description="Low complexity" evidence="13">
    <location>
        <begin position="1081"/>
        <end position="1092"/>
    </location>
</feature>
<feature type="compositionally biased region" description="Basic and acidic residues" evidence="13">
    <location>
        <begin position="1105"/>
        <end position="1119"/>
    </location>
</feature>
<evidence type="ECO:0000256" key="12">
    <source>
        <dbReference type="PROSITE-ProRule" id="PRU00023"/>
    </source>
</evidence>
<comment type="subcellular location">
    <subcellularLocation>
        <location evidence="1">Nucleus</location>
    </subcellularLocation>
</comment>
<keyword evidence="8" id="KW-0805">Transcription regulation</keyword>
<keyword evidence="3" id="KW-1017">Isopeptide bond</keyword>
<proteinExistence type="inferred from homology"/>
<feature type="repeat" description="ANK" evidence="12">
    <location>
        <begin position="1367"/>
        <end position="1399"/>
    </location>
</feature>
<dbReference type="Pfam" id="PF12796">
    <property type="entry name" value="Ank_2"/>
    <property type="match status" value="1"/>
</dbReference>
<feature type="compositionally biased region" description="Basic and acidic residues" evidence="13">
    <location>
        <begin position="677"/>
        <end position="689"/>
    </location>
</feature>
<evidence type="ECO:0000256" key="2">
    <source>
        <dbReference type="ARBA" id="ARBA00022491"/>
    </source>
</evidence>
<dbReference type="GO" id="GO:0005634">
    <property type="term" value="C:nucleus"/>
    <property type="evidence" value="ECO:0007669"/>
    <property type="project" value="UniProtKB-SubCell"/>
</dbReference>
<dbReference type="Proteomes" id="UP000694429">
    <property type="component" value="Unassembled WGS sequence"/>
</dbReference>
<evidence type="ECO:0000256" key="6">
    <source>
        <dbReference type="ARBA" id="ARBA00022843"/>
    </source>
</evidence>
<keyword evidence="9" id="KW-0804">Transcription</keyword>
<evidence type="ECO:0000313" key="17">
    <source>
        <dbReference type="Proteomes" id="UP000694429"/>
    </source>
</evidence>
<dbReference type="InterPro" id="IPR036770">
    <property type="entry name" value="Ankyrin_rpt-contain_sf"/>
</dbReference>
<reference evidence="16" key="1">
    <citation type="submission" date="2025-08" db="UniProtKB">
        <authorList>
            <consortium name="Ensembl"/>
        </authorList>
    </citation>
    <scope>IDENTIFICATION</scope>
</reference>
<keyword evidence="2" id="KW-0678">Repressor</keyword>
<dbReference type="Pfam" id="PF15808">
    <property type="entry name" value="BCOR"/>
    <property type="match status" value="1"/>
</dbReference>
<feature type="compositionally biased region" description="Low complexity" evidence="13">
    <location>
        <begin position="1302"/>
        <end position="1311"/>
    </location>
</feature>
<dbReference type="PANTHER" id="PTHR24117:SF8">
    <property type="entry name" value="BCL-6 COREPRESSOR"/>
    <property type="match status" value="1"/>
</dbReference>
<comment type="similarity">
    <text evidence="11">Belongs to the BCOR family.</text>
</comment>
<feature type="region of interest" description="Disordered" evidence="13">
    <location>
        <begin position="675"/>
        <end position="697"/>
    </location>
</feature>
<evidence type="ECO:0000256" key="3">
    <source>
        <dbReference type="ARBA" id="ARBA00022499"/>
    </source>
</evidence>
<evidence type="ECO:0000256" key="7">
    <source>
        <dbReference type="ARBA" id="ARBA00022853"/>
    </source>
</evidence>
<dbReference type="InterPro" id="IPR038227">
    <property type="entry name" value="PUFD_som_sf"/>
</dbReference>
<dbReference type="PANTHER" id="PTHR24117">
    <property type="entry name" value="AGAP007537-PB"/>
    <property type="match status" value="1"/>
</dbReference>
<sequence length="1627" mass="179909">MFFFCKGECDYSPLDCGLQALHMDHTHLIGEGPNVPENIICSSLCGLNSEKGQEAVMSTSGGLGFSPESSPEIQFNPDTSETATVSGKPPNDLSAINKTPPTMQKSAMPRAETVSLNSPLSEKQSPFNISHASYLQLPWVSGYMAGATPAVYPFHDSPNKYSLNMNKTLQPQQSCNLARPLYSPVCTNEEHFLYLPPPKYISPNVPSSLASPVRLSVPLASPDISPLVHCTDKKLPWNMGISPANPINSQAYPHMQNSEQPGLISAKVVTSDLVGDTSLLLSSLPQPSSRIHLPSQGAETYPELHKQYTSLSPSVLGTMSKPDMLLSCKFSTTSFSNNTYPKDLESAQQVPELTQKTASQDRIDGSSFPVLEKEIVEKDIIDKPIDLSTKVVDVDTSKADYLKKRTPMIIAHSKTGSGLVLSGSEILKETLPPEGGCTMYKPEIISTASLSWVVPAQSPHEDKKSKDILLKNKASDWAIPQHQNFLYPNMGVTDAVITNTLGSAFTTGQQPCVLPALNASTDGCKASSSSTDTMPSIIWHMGQCLTMPAQYSGDNNIKGAKHNNSDPGCRGIQNDFLSSSISPSPNKALIRSPAVLYPRSYIPFPLPEGTPISTVSIHGRGLAYPHSVLGPSLFPENLAPKCGLSHRLPKSWPEFGTYEHTLREFGMVHPVSQTPREITKEEKLEKWSPSHETAPYKDSTLQNQFSKMLETSNSKLHSEVPPNIEPGPPVVKCGKPLYVDLLWKEPDAKTYSNMSKSGFRDENVGQNIESIKSPTDTDLQPHHNFITLREKLGSISDIHEAYAVKQVPGQSLFSLTKENIPAETKKEELGLEVSTPFLEPALGSGGHIVTFGKIQEDPRAFCVSSAASSVNVALTPKKDEAAEAESNDGRVLKRKSSKLAKRIANSAGYVGDQFKCVTTELYADSSQLGREQRALQRAMMRFSELEMKEKRGNLPMTKDSEVCTFSSADWGRLKRNKDKKPMLLTSEEAITGQNNSETCEDSAVKKDSVFKAPKDKNLPVKKYFMNRWPMNKSPAMNILNDPTLQLDRKRKLSGNSTDTEITVEETPEEPLQKAKQGWTSKGLQPKKQQQLLHFRKRWEQQVSAEESKPGQKGGKEKAQEVQPDVTAQENSCSKEKPRREGAEAKTNRNLSEESFKSSDHQQGFPIFSTALPVKSLLSTSICTLPASSLRSKLQKIKESQKTHVLCTDEKDRQAASVLQKYTKNTEKPSGKRLCKTKHLISHESRQDLVVPADNSVGYGDDKVTIGRVKKQERPRSKYYVPPGNWDEKPICSLKQILPASQSSQLLHSRSSPETTQSQPILPEMRRPMVNKNAGETLLQRAAQLGYEELVLYCLENNICDVNHQDNAGYCALHEACAGGWLHIAQHLLKYGADVNCSAQDGTRPLHDAVENDHLEIVRLLLSYGADPTLATYSGRTIMNMTHSELMKMFLADYFSDLRGHSDDEFIAPWEFYGSSVCEPDEKAGHNVLANPPGPEDQDDEDKANNSDMFEFEFSDSPLLPCYNIQVSVCQRARNWFLLSDVLKKLKMSSSIFRCNFPNIEIITISEAEFYRQVSASFLYSCSKELEAFNPESKELLDLVEFTNELQTLLGSSMELLNPSDMALEKDD</sequence>
<dbReference type="InterPro" id="IPR002110">
    <property type="entry name" value="Ankyrin_rpt"/>
</dbReference>
<keyword evidence="10" id="KW-0539">Nucleus</keyword>
<evidence type="ECO:0000256" key="11">
    <source>
        <dbReference type="ARBA" id="ARBA00034703"/>
    </source>
</evidence>
<organism evidence="16 17">
    <name type="scientific">Canis lupus familiaris</name>
    <name type="common">Dog</name>
    <name type="synonym">Canis familiaris</name>
    <dbReference type="NCBI Taxonomy" id="9615"/>
    <lineage>
        <taxon>Eukaryota</taxon>
        <taxon>Metazoa</taxon>
        <taxon>Chordata</taxon>
        <taxon>Craniata</taxon>
        <taxon>Vertebrata</taxon>
        <taxon>Euteleostomi</taxon>
        <taxon>Mammalia</taxon>
        <taxon>Eutheria</taxon>
        <taxon>Laurasiatheria</taxon>
        <taxon>Carnivora</taxon>
        <taxon>Caniformia</taxon>
        <taxon>Canidae</taxon>
        <taxon>Canis</taxon>
    </lineage>
</organism>
<name>A0A8C0REZ8_CANLF</name>
<dbReference type="GO" id="GO:0006325">
    <property type="term" value="P:chromatin organization"/>
    <property type="evidence" value="ECO:0007669"/>
    <property type="project" value="UniProtKB-KW"/>
</dbReference>
<evidence type="ECO:0008006" key="18">
    <source>
        <dbReference type="Google" id="ProtNLM"/>
    </source>
</evidence>
<dbReference type="Pfam" id="PF16553">
    <property type="entry name" value="PUFD"/>
    <property type="match status" value="1"/>
</dbReference>
<evidence type="ECO:0000313" key="16">
    <source>
        <dbReference type="Ensembl" id="ENSCAFP00030012203.1"/>
    </source>
</evidence>
<dbReference type="Gene3D" id="3.10.260.40">
    <property type="entry name" value="BCL-6 corepressor, PCGF1 binding domain"/>
    <property type="match status" value="1"/>
</dbReference>
<dbReference type="SUPFAM" id="SSF48403">
    <property type="entry name" value="Ankyrin repeat"/>
    <property type="match status" value="1"/>
</dbReference>
<evidence type="ECO:0000256" key="5">
    <source>
        <dbReference type="ARBA" id="ARBA00022737"/>
    </source>
</evidence>
<dbReference type="FunFam" id="3.10.260.40:FF:000001">
    <property type="entry name" value="BCL-6 corepressor isoform X2"/>
    <property type="match status" value="1"/>
</dbReference>
<feature type="domain" description="BCL-6 corepressor PCGF1 binding" evidence="15">
    <location>
        <begin position="1506"/>
        <end position="1617"/>
    </location>
</feature>
<keyword evidence="4" id="KW-0597">Phosphoprotein</keyword>
<feature type="region of interest" description="Disordered" evidence="13">
    <location>
        <begin position="1302"/>
        <end position="1321"/>
    </location>
</feature>
<evidence type="ECO:0000256" key="9">
    <source>
        <dbReference type="ARBA" id="ARBA00023163"/>
    </source>
</evidence>
<keyword evidence="6" id="KW-0832">Ubl conjugation</keyword>
<keyword evidence="5" id="KW-0677">Repeat</keyword>
<feature type="compositionally biased region" description="Polar residues" evidence="13">
    <location>
        <begin position="67"/>
        <end position="85"/>
    </location>
</feature>
<evidence type="ECO:0000256" key="8">
    <source>
        <dbReference type="ARBA" id="ARBA00023015"/>
    </source>
</evidence>
<feature type="region of interest" description="Disordered" evidence="13">
    <location>
        <begin position="1046"/>
        <end position="1162"/>
    </location>
</feature>
<feature type="region of interest" description="Disordered" evidence="13">
    <location>
        <begin position="57"/>
        <end position="108"/>
    </location>
</feature>
<dbReference type="PROSITE" id="PS50297">
    <property type="entry name" value="ANK_REP_REGION"/>
    <property type="match status" value="2"/>
</dbReference>
<accession>A0A8C0REZ8</accession>
<feature type="repeat" description="ANK" evidence="12">
    <location>
        <begin position="1400"/>
        <end position="1432"/>
    </location>
</feature>
<dbReference type="FunFam" id="1.25.40.20:FF:000032">
    <property type="entry name" value="BCL-6 corepressor isoform X1"/>
    <property type="match status" value="1"/>
</dbReference>
<evidence type="ECO:0000259" key="15">
    <source>
        <dbReference type="Pfam" id="PF16553"/>
    </source>
</evidence>
<feature type="compositionally biased region" description="Polar residues" evidence="13">
    <location>
        <begin position="94"/>
        <end position="105"/>
    </location>
</feature>
<keyword evidence="7" id="KW-0156">Chromatin regulator</keyword>
<evidence type="ECO:0000256" key="10">
    <source>
        <dbReference type="ARBA" id="ARBA00023242"/>
    </source>
</evidence>
<protein>
    <recommendedName>
        <fullName evidence="18">BCL6 corepressor</fullName>
    </recommendedName>
</protein>
<dbReference type="InterPro" id="IPR031628">
    <property type="entry name" value="BCOR"/>
</dbReference>
<evidence type="ECO:0000259" key="14">
    <source>
        <dbReference type="Pfam" id="PF15808"/>
    </source>
</evidence>
<evidence type="ECO:0000256" key="1">
    <source>
        <dbReference type="ARBA" id="ARBA00004123"/>
    </source>
</evidence>
<dbReference type="Gene3D" id="1.25.40.20">
    <property type="entry name" value="Ankyrin repeat-containing domain"/>
    <property type="match status" value="1"/>
</dbReference>